<dbReference type="Pfam" id="PF26350">
    <property type="entry name" value="DUF8090"/>
    <property type="match status" value="1"/>
</dbReference>
<dbReference type="Proteomes" id="UP000789833">
    <property type="component" value="Unassembled WGS sequence"/>
</dbReference>
<sequence length="678" mass="78963">MKKAMQDYRKILGGHENDYGILSGNTKDTQAKYLFATVQTISKENYLQKFTKDQFDYVLIDEVHKAGAQSYLNIINYFTPKFLLGMTATPERSDNFNIFELFDYNIAYEIRLQAALEEDMLCPFHYFGVLDYEKNGQIIDETSELRNLVSSERVKHILDKINYYGYSGDRVRGLMFCSSKEEVRNLSNAFNDEGLKTIGLTGDNSQEEREEAIRKLDTGEFDYILTVDIFNEGIDIPFLNQIVMLRQTQSSIIFIQQLGRGLRKHDCKDYVTIIDFIGNYKNNYLIPIALSGDQTLNKDNIRRKTVNTDYIQGVSTINFEEIAKKKIFDAINNTNLSTLKTLRDTYTEIKNRLGRIPNLFDFIQQNSIDPEVVVGYSGNYYQFLLKMKESIASITEYEEAVLTMISKEFLNGKRIHEILLMEMLLSDHSVSKEDFNKRLVDFGTYVNEATIKSVENMFSLKFHVQNDVKKYKYKPIVEVIHGSYQFNEEIQKSLRDTNFKSYIEDIVKCAFLKNDKYDNTRSLTLFEKYSRRDACRLLNWPHDDSSTIYGYRVKHNTCPIFVTYHKKNEVESSQAYGDEFLAPELFRWFTRNRLSLDSQEVKKILSHKDTGTEIHLFTKKDDGEGTDFYYLGQVEVALESAKNETMPDGKGNYLPVVTMNLVLEEPVQYDIYHYLVEE</sequence>
<accession>A0ABN8A9R6</accession>
<dbReference type="InterPro" id="IPR006935">
    <property type="entry name" value="Helicase/UvrB_N"/>
</dbReference>
<keyword evidence="3" id="KW-0547">Nucleotide-binding</keyword>
<dbReference type="Pfam" id="PF00271">
    <property type="entry name" value="Helicase_C"/>
    <property type="match status" value="1"/>
</dbReference>
<evidence type="ECO:0000313" key="4">
    <source>
        <dbReference type="Proteomes" id="UP000789833"/>
    </source>
</evidence>
<keyword evidence="3" id="KW-0347">Helicase</keyword>
<evidence type="ECO:0000259" key="1">
    <source>
        <dbReference type="PROSITE" id="PS51192"/>
    </source>
</evidence>
<dbReference type="GO" id="GO:0003724">
    <property type="term" value="F:RNA helicase activity"/>
    <property type="evidence" value="ECO:0007669"/>
    <property type="project" value="UniProtKB-EC"/>
</dbReference>
<dbReference type="Gene3D" id="3.40.50.300">
    <property type="entry name" value="P-loop containing nucleotide triphosphate hydrolases"/>
    <property type="match status" value="2"/>
</dbReference>
<dbReference type="InterPro" id="IPR050742">
    <property type="entry name" value="Helicase_Restrict-Modif_Enz"/>
</dbReference>
<feature type="domain" description="Helicase ATP-binding" evidence="1">
    <location>
        <begin position="1"/>
        <end position="108"/>
    </location>
</feature>
<gene>
    <name evidence="3" type="primary">srmB</name>
    <name evidence="3" type="ORF">BACCIP111883_01135</name>
</gene>
<keyword evidence="3" id="KW-0378">Hydrolase</keyword>
<dbReference type="Pfam" id="PF11907">
    <property type="entry name" value="DUF3427"/>
    <property type="match status" value="1"/>
</dbReference>
<dbReference type="EC" id="3.6.4.13" evidence="3"/>
<reference evidence="3 4" key="1">
    <citation type="submission" date="2021-10" db="EMBL/GenBank/DDBJ databases">
        <authorList>
            <person name="Criscuolo A."/>
        </authorList>
    </citation>
    <scope>NUCLEOTIDE SEQUENCE [LARGE SCALE GENOMIC DNA]</scope>
    <source>
        <strain evidence="4">CIP 111883</strain>
    </source>
</reference>
<dbReference type="InterPro" id="IPR021835">
    <property type="entry name" value="DUF3427"/>
</dbReference>
<organism evidence="3 4">
    <name type="scientific">Sutcliffiella rhizosphaerae</name>
    <dbReference type="NCBI Taxonomy" id="2880967"/>
    <lineage>
        <taxon>Bacteria</taxon>
        <taxon>Bacillati</taxon>
        <taxon>Bacillota</taxon>
        <taxon>Bacilli</taxon>
        <taxon>Bacillales</taxon>
        <taxon>Bacillaceae</taxon>
        <taxon>Sutcliffiella</taxon>
    </lineage>
</organism>
<dbReference type="InterPro" id="IPR001650">
    <property type="entry name" value="Helicase_C-like"/>
</dbReference>
<keyword evidence="3" id="KW-0067">ATP-binding</keyword>
<dbReference type="InterPro" id="IPR058403">
    <property type="entry name" value="DUF8090"/>
</dbReference>
<dbReference type="Pfam" id="PF04851">
    <property type="entry name" value="ResIII"/>
    <property type="match status" value="1"/>
</dbReference>
<evidence type="ECO:0000313" key="3">
    <source>
        <dbReference type="EMBL" id="CAG9620367.1"/>
    </source>
</evidence>
<keyword evidence="4" id="KW-1185">Reference proteome</keyword>
<dbReference type="InterPro" id="IPR027417">
    <property type="entry name" value="P-loop_NTPase"/>
</dbReference>
<name>A0ABN8A9R6_9BACI</name>
<dbReference type="PANTHER" id="PTHR47396">
    <property type="entry name" value="TYPE I RESTRICTION ENZYME ECOKI R PROTEIN"/>
    <property type="match status" value="1"/>
</dbReference>
<dbReference type="EMBL" id="CAKJTJ010000004">
    <property type="protein sequence ID" value="CAG9620367.1"/>
    <property type="molecule type" value="Genomic_DNA"/>
</dbReference>
<dbReference type="PANTHER" id="PTHR47396:SF1">
    <property type="entry name" value="ATP-DEPENDENT HELICASE IRC3-RELATED"/>
    <property type="match status" value="1"/>
</dbReference>
<evidence type="ECO:0000259" key="2">
    <source>
        <dbReference type="PROSITE" id="PS51194"/>
    </source>
</evidence>
<dbReference type="CDD" id="cd18799">
    <property type="entry name" value="SF2_C_EcoAI-like"/>
    <property type="match status" value="1"/>
</dbReference>
<dbReference type="SUPFAM" id="SSF52540">
    <property type="entry name" value="P-loop containing nucleoside triphosphate hydrolases"/>
    <property type="match status" value="1"/>
</dbReference>
<protein>
    <submittedName>
        <fullName evidence="3">ATP-dependent RNA helicase SrmB</fullName>
        <ecNumber evidence="3">3.6.4.13</ecNumber>
    </submittedName>
</protein>
<dbReference type="PROSITE" id="PS51194">
    <property type="entry name" value="HELICASE_CTER"/>
    <property type="match status" value="1"/>
</dbReference>
<comment type="caution">
    <text evidence="3">The sequence shown here is derived from an EMBL/GenBank/DDBJ whole genome shotgun (WGS) entry which is preliminary data.</text>
</comment>
<feature type="domain" description="Helicase C-terminal" evidence="2">
    <location>
        <begin position="159"/>
        <end position="311"/>
    </location>
</feature>
<dbReference type="GO" id="GO:0016787">
    <property type="term" value="F:hydrolase activity"/>
    <property type="evidence" value="ECO:0007669"/>
    <property type="project" value="UniProtKB-KW"/>
</dbReference>
<dbReference type="PROSITE" id="PS51192">
    <property type="entry name" value="HELICASE_ATP_BIND_1"/>
    <property type="match status" value="1"/>
</dbReference>
<dbReference type="InterPro" id="IPR014001">
    <property type="entry name" value="Helicase_ATP-bd"/>
</dbReference>
<proteinExistence type="predicted"/>
<dbReference type="SMART" id="SM00490">
    <property type="entry name" value="HELICc"/>
    <property type="match status" value="1"/>
</dbReference>